<dbReference type="NCBIfam" id="TIGR01167">
    <property type="entry name" value="LPXTG_anchor"/>
    <property type="match status" value="1"/>
</dbReference>
<evidence type="ECO:0000256" key="6">
    <source>
        <dbReference type="SAM" id="MobiDB-lite"/>
    </source>
</evidence>
<feature type="region of interest" description="Disordered" evidence="6">
    <location>
        <begin position="360"/>
        <end position="388"/>
    </location>
</feature>
<feature type="domain" description="SDR-like Ig" evidence="9">
    <location>
        <begin position="47"/>
        <end position="137"/>
    </location>
</feature>
<gene>
    <name evidence="10" type="ORF">D3P96_03925</name>
</gene>
<keyword evidence="2" id="KW-0134">Cell wall</keyword>
<evidence type="ECO:0000256" key="7">
    <source>
        <dbReference type="SAM" id="Phobius"/>
    </source>
</evidence>
<keyword evidence="7" id="KW-0472">Membrane</keyword>
<dbReference type="Proteomes" id="UP000275836">
    <property type="component" value="Unassembled WGS sequence"/>
</dbReference>
<feature type="region of interest" description="Disordered" evidence="6">
    <location>
        <begin position="414"/>
        <end position="437"/>
    </location>
</feature>
<dbReference type="Gene3D" id="2.60.40.1280">
    <property type="match status" value="1"/>
</dbReference>
<dbReference type="AlphaFoldDB" id="A0A3P2RK86"/>
<feature type="transmembrane region" description="Helical" evidence="7">
    <location>
        <begin position="691"/>
        <end position="709"/>
    </location>
</feature>
<evidence type="ECO:0000256" key="2">
    <source>
        <dbReference type="ARBA" id="ARBA00022512"/>
    </source>
</evidence>
<dbReference type="GO" id="GO:0007155">
    <property type="term" value="P:cell adhesion"/>
    <property type="evidence" value="ECO:0007669"/>
    <property type="project" value="InterPro"/>
</dbReference>
<keyword evidence="4" id="KW-0732">Signal</keyword>
<proteinExistence type="predicted"/>
<evidence type="ECO:0000313" key="11">
    <source>
        <dbReference type="Proteomes" id="UP000275836"/>
    </source>
</evidence>
<evidence type="ECO:0000256" key="1">
    <source>
        <dbReference type="ARBA" id="ARBA00004168"/>
    </source>
</evidence>
<evidence type="ECO:0000313" key="10">
    <source>
        <dbReference type="EMBL" id="RRG18082.1"/>
    </source>
</evidence>
<feature type="compositionally biased region" description="Low complexity" evidence="6">
    <location>
        <begin position="449"/>
        <end position="461"/>
    </location>
</feature>
<feature type="region of interest" description="Disordered" evidence="6">
    <location>
        <begin position="615"/>
        <end position="634"/>
    </location>
</feature>
<dbReference type="Gene3D" id="2.60.40.740">
    <property type="match status" value="1"/>
</dbReference>
<keyword evidence="7" id="KW-0812">Transmembrane</keyword>
<dbReference type="InterPro" id="IPR008456">
    <property type="entry name" value="Collagen-bd_dom"/>
</dbReference>
<evidence type="ECO:0000256" key="5">
    <source>
        <dbReference type="ARBA" id="ARBA00023088"/>
    </source>
</evidence>
<name>A0A3P2RK86_WEIVI</name>
<dbReference type="EMBL" id="RHGY01000003">
    <property type="protein sequence ID" value="RRG18082.1"/>
    <property type="molecule type" value="Genomic_DNA"/>
</dbReference>
<keyword evidence="5" id="KW-0572">Peptidoglycan-anchor</keyword>
<feature type="compositionally biased region" description="Polar residues" evidence="6">
    <location>
        <begin position="360"/>
        <end position="375"/>
    </location>
</feature>
<evidence type="ECO:0000256" key="3">
    <source>
        <dbReference type="ARBA" id="ARBA00022525"/>
    </source>
</evidence>
<keyword evidence="3" id="KW-0964">Secreted</keyword>
<dbReference type="Pfam" id="PF05737">
    <property type="entry name" value="Collagen_bind"/>
    <property type="match status" value="1"/>
</dbReference>
<feature type="compositionally biased region" description="Low complexity" evidence="6">
    <location>
        <begin position="543"/>
        <end position="555"/>
    </location>
</feature>
<reference evidence="10 11" key="1">
    <citation type="submission" date="2018-10" db="EMBL/GenBank/DDBJ databases">
        <title>Draft genome sequence of Weissella viridescens UCO-SMC3.</title>
        <authorList>
            <person name="Garcia-Cancino A."/>
            <person name="Espinoza-Monje M."/>
            <person name="Albarracin L."/>
            <person name="Garcia-Castillo V."/>
            <person name="Campos-Martin J."/>
            <person name="Nakano Y."/>
            <person name="Guitierrez-Zamorano C."/>
            <person name="Ikeda-Ohtsubo W."/>
            <person name="Morita H."/>
            <person name="Kitazawa H."/>
            <person name="Villena J."/>
        </authorList>
    </citation>
    <scope>NUCLEOTIDE SEQUENCE [LARGE SCALE GENOMIC DNA]</scope>
    <source>
        <strain evidence="10 11">UCO-SMC3</strain>
    </source>
</reference>
<dbReference type="GO" id="GO:0005518">
    <property type="term" value="F:collagen binding"/>
    <property type="evidence" value="ECO:0007669"/>
    <property type="project" value="InterPro"/>
</dbReference>
<comment type="subcellular location">
    <subcellularLocation>
        <location evidence="1">Secreted</location>
        <location evidence="1">Cell wall</location>
        <topology evidence="1">Peptidoglycan-anchor</topology>
    </subcellularLocation>
</comment>
<evidence type="ECO:0000259" key="8">
    <source>
        <dbReference type="Pfam" id="PF05737"/>
    </source>
</evidence>
<accession>A0A3P2RK86</accession>
<organism evidence="10 11">
    <name type="scientific">Weissella viridescens</name>
    <name type="common">Lactobacillus viridescens</name>
    <dbReference type="NCBI Taxonomy" id="1629"/>
    <lineage>
        <taxon>Bacteria</taxon>
        <taxon>Bacillati</taxon>
        <taxon>Bacillota</taxon>
        <taxon>Bacilli</taxon>
        <taxon>Lactobacillales</taxon>
        <taxon>Lactobacillaceae</taxon>
        <taxon>Weissella</taxon>
    </lineage>
</organism>
<dbReference type="InterPro" id="IPR008966">
    <property type="entry name" value="Adhesion_dom_sf"/>
</dbReference>
<dbReference type="SUPFAM" id="SSF49401">
    <property type="entry name" value="Bacterial adhesins"/>
    <property type="match status" value="2"/>
</dbReference>
<dbReference type="Pfam" id="PF18874">
    <property type="entry name" value="QPE"/>
    <property type="match status" value="6"/>
</dbReference>
<keyword evidence="7" id="KW-1133">Transmembrane helix</keyword>
<dbReference type="Pfam" id="PF17961">
    <property type="entry name" value="Big_8"/>
    <property type="match status" value="1"/>
</dbReference>
<feature type="compositionally biased region" description="Basic and acidic residues" evidence="6">
    <location>
        <begin position="525"/>
        <end position="542"/>
    </location>
</feature>
<dbReference type="InterPro" id="IPR043631">
    <property type="entry name" value="QPE_rpt"/>
</dbReference>
<evidence type="ECO:0000259" key="9">
    <source>
        <dbReference type="Pfam" id="PF17961"/>
    </source>
</evidence>
<dbReference type="OrthoDB" id="2176912at2"/>
<feature type="domain" description="Collagen binding" evidence="8">
    <location>
        <begin position="175"/>
        <end position="295"/>
    </location>
</feature>
<comment type="caution">
    <text evidence="10">The sequence shown here is derived from an EMBL/GenBank/DDBJ whole genome shotgun (WGS) entry which is preliminary data.</text>
</comment>
<dbReference type="RefSeq" id="WP_124943077.1">
    <property type="nucleotide sequence ID" value="NZ_RHGY01000003.1"/>
</dbReference>
<feature type="region of interest" description="Disordered" evidence="6">
    <location>
        <begin position="449"/>
        <end position="586"/>
    </location>
</feature>
<dbReference type="InterPro" id="IPR041171">
    <property type="entry name" value="SDR_Ig"/>
</dbReference>
<protein>
    <submittedName>
        <fullName evidence="10">LPXTG cell wall anchor domain-containing protein</fullName>
    </submittedName>
</protein>
<feature type="compositionally biased region" description="Basic and acidic residues" evidence="6">
    <location>
        <begin position="492"/>
        <end position="513"/>
    </location>
</feature>
<dbReference type="InterPro" id="IPR011252">
    <property type="entry name" value="Fibrogen-bd_dom1"/>
</dbReference>
<sequence>MNILQRGIICLLVVLGGIVWFGGQASAQELSQTGVLDEVKVANTQLAQGQQTSVNVQFSSKMHQRIQPGDTITLSMPPELKGLSEQNGEPRRVKLGEVGDITIYTDKAVVTFNETVDDMRRVHGNFSFGIETKRTHQREDASIVTNFGTTLAPVEMTVRGEQQPVGDLTQRQLPFFYKVGDQLGAANQVRWFLNVNLNKADLGDDIVIEDTSGLGQILNIDSFRILIDDYLGRREITLADFVKQGYGRLTKGAGQTFTMVFNREKARLAAFNVSYTTMITDLGLRMKELQNHYELKYAPIYGPKTDDQGVATVQNLFVNGEANGDRFEIHHAEEHVLNQSDETTTPLPDFEPIKPIQVTTSEELSRATEQAQVTQPEVHASESALPADETVTEFETPKLEEPVQPVVTEELTSTLEKAEVTQPEVRASESAFPEDEMVTEFETPKLEEPVQPVVTEEPTSTSEKAEVTQPEVHASESTVPEDETVTEFATLKLDEPVQPKVTEEPTRTSEKAEVTQPEVYASESMTHEDETVTEFETPKLEEPVQPVVTEEPTQTSEKAEVHQPEVHASESTVPEDETISEIETPKLEEPVQPTVIEEPKNTTETVEVTQPEVHVPEVTAPEDEAVSELETPKSKELVQSKLTVPEEETTDRFNFEKEPKFDGADHTINHATKHKTYDRKLPATGYDNHTFVTLLGMMLFIISGLGVCYSKK</sequence>
<feature type="compositionally biased region" description="Basic and acidic residues" evidence="6">
    <location>
        <begin position="557"/>
        <end position="568"/>
    </location>
</feature>
<evidence type="ECO:0000256" key="4">
    <source>
        <dbReference type="ARBA" id="ARBA00022729"/>
    </source>
</evidence>